<dbReference type="RefSeq" id="WP_211545534.1">
    <property type="nucleotide sequence ID" value="NZ_JAGTUK010000005.1"/>
</dbReference>
<evidence type="ECO:0008006" key="3">
    <source>
        <dbReference type="Google" id="ProtNLM"/>
    </source>
</evidence>
<dbReference type="Gene3D" id="3.40.50.2000">
    <property type="entry name" value="Glycogen Phosphorylase B"/>
    <property type="match status" value="1"/>
</dbReference>
<protein>
    <recommendedName>
        <fullName evidence="3">Glycosyl transferases group 1</fullName>
    </recommendedName>
</protein>
<proteinExistence type="predicted"/>
<name>A0ABS5IRR2_9MICO</name>
<keyword evidence="2" id="KW-1185">Reference proteome</keyword>
<sequence length="406" mass="43701">MRARLNAIAGWIIRHRSRLPRWVNRALDSAARNPDGLIGRLAHRALGGGEAPVAVVPDAPLRVFIGPTNYSGQGYRWARALEQAEPELAARNMEEVLPGGLAFPADVPVPLASTSSPEWQQAEWESVSRFSHVLIEAERPLFGRLFDRQVRAEVAALEAAGASVAFLCHGTDIRSPRDHARRTPWSPYPDDPRTEVLQADADANLALLSELRRPTFVSTPDLLLDVPWGTWCPVVVDTDRFRGERPAMDRDRVRVIHSSTSVVQKGSHLIEPALASLIASGDIDYELVTGVSADRMPAVLNDADIVLDQFRLGSYGVAACEAMATGRVVVGHVLPEVRRAIEDEVGLALPIVEATPDTLGEVVAALVSDREAAAAAAAAGPVFVASVHSGRHSAAVLLDGWIRASG</sequence>
<dbReference type="Proteomes" id="UP000678243">
    <property type="component" value="Unassembled WGS sequence"/>
</dbReference>
<dbReference type="EMBL" id="JAGTUK010000005">
    <property type="protein sequence ID" value="MBS0025603.1"/>
    <property type="molecule type" value="Genomic_DNA"/>
</dbReference>
<evidence type="ECO:0000313" key="1">
    <source>
        <dbReference type="EMBL" id="MBS0025603.1"/>
    </source>
</evidence>
<dbReference type="SUPFAM" id="SSF53756">
    <property type="entry name" value="UDP-Glycosyltransferase/glycogen phosphorylase"/>
    <property type="match status" value="1"/>
</dbReference>
<evidence type="ECO:0000313" key="2">
    <source>
        <dbReference type="Proteomes" id="UP000678243"/>
    </source>
</evidence>
<accession>A0ABS5IRR2</accession>
<comment type="caution">
    <text evidence="1">The sequence shown here is derived from an EMBL/GenBank/DDBJ whole genome shotgun (WGS) entry which is preliminary data.</text>
</comment>
<gene>
    <name evidence="1" type="ORF">KE274_15980</name>
</gene>
<organism evidence="1 2">
    <name type="scientific">Microbacterium paraoxydans</name>
    <dbReference type="NCBI Taxonomy" id="199592"/>
    <lineage>
        <taxon>Bacteria</taxon>
        <taxon>Bacillati</taxon>
        <taxon>Actinomycetota</taxon>
        <taxon>Actinomycetes</taxon>
        <taxon>Micrococcales</taxon>
        <taxon>Microbacteriaceae</taxon>
        <taxon>Microbacterium</taxon>
    </lineage>
</organism>
<reference evidence="1 2" key="1">
    <citation type="submission" date="2021-04" db="EMBL/GenBank/DDBJ databases">
        <title>Whole genome analysis of root endophytic bacterium Microbacterium paraoxydans ku-mp colonizing RP-bio226 rice variety.</title>
        <authorList>
            <person name="Ulaganathan K."/>
            <person name="Latha B."/>
        </authorList>
    </citation>
    <scope>NUCLEOTIDE SEQUENCE [LARGE SCALE GENOMIC DNA]</scope>
    <source>
        <strain evidence="2">ku-mp</strain>
    </source>
</reference>